<organism evidence="2 3">
    <name type="scientific">Bacteroides graminisolvens DSM 19988 = JCM 15093</name>
    <dbReference type="NCBI Taxonomy" id="1121097"/>
    <lineage>
        <taxon>Bacteria</taxon>
        <taxon>Pseudomonadati</taxon>
        <taxon>Bacteroidota</taxon>
        <taxon>Bacteroidia</taxon>
        <taxon>Bacteroidales</taxon>
        <taxon>Bacteroidaceae</taxon>
        <taxon>Bacteroides</taxon>
    </lineage>
</organism>
<dbReference type="InterPro" id="IPR007395">
    <property type="entry name" value="Zn_peptidase_2"/>
</dbReference>
<sequence>MTGRDVAIKMLQDNGIYDVQVTSTQGMLTDHYNPANKTVNLSEGVYASNSVMAAAVAAHECGHAVQHARAYAPLTMRSKLVPVVTFASQWVSWLILGGILLLNYFPQLLLGGIILFAMTTLFSFITLPVEIDASKRALVWLSSAGITNSYNHAQAEDALKSAAYTYVVAALGSLATLIYYIMIYMGRRD</sequence>
<keyword evidence="1" id="KW-1133">Transmembrane helix</keyword>
<feature type="transmembrane region" description="Helical" evidence="1">
    <location>
        <begin position="80"/>
        <end position="102"/>
    </location>
</feature>
<gene>
    <name evidence="2" type="ORF">JCM15093_2874</name>
</gene>
<dbReference type="STRING" id="1121097.GCA_000428125_02880"/>
<accession>A0A069D5Q2</accession>
<feature type="transmembrane region" description="Helical" evidence="1">
    <location>
        <begin position="163"/>
        <end position="185"/>
    </location>
</feature>
<dbReference type="PANTHER" id="PTHR36434:SF1">
    <property type="entry name" value="MEMBRANE PROTEASE YUGP-RELATED"/>
    <property type="match status" value="1"/>
</dbReference>
<protein>
    <recommendedName>
        <fullName evidence="4">Metal-dependent peptidase</fullName>
    </recommendedName>
</protein>
<evidence type="ECO:0008006" key="4">
    <source>
        <dbReference type="Google" id="ProtNLM"/>
    </source>
</evidence>
<reference evidence="2 3" key="1">
    <citation type="journal article" date="2015" name="Microbes Environ.">
        <title>Distribution and evolution of nitrogen fixation genes in the phylum bacteroidetes.</title>
        <authorList>
            <person name="Inoue J."/>
            <person name="Oshima K."/>
            <person name="Suda W."/>
            <person name="Sakamoto M."/>
            <person name="Iino T."/>
            <person name="Noda S."/>
            <person name="Hongoh Y."/>
            <person name="Hattori M."/>
            <person name="Ohkuma M."/>
        </authorList>
    </citation>
    <scope>NUCLEOTIDE SEQUENCE [LARGE SCALE GENOMIC DNA]</scope>
    <source>
        <strain evidence="2 3">JCM 15093</strain>
    </source>
</reference>
<evidence type="ECO:0000313" key="3">
    <source>
        <dbReference type="Proteomes" id="UP000027601"/>
    </source>
</evidence>
<name>A0A069D5Q2_9BACE</name>
<keyword evidence="1" id="KW-0812">Transmembrane</keyword>
<comment type="caution">
    <text evidence="2">The sequence shown here is derived from an EMBL/GenBank/DDBJ whole genome shotgun (WGS) entry which is preliminary data.</text>
</comment>
<keyword evidence="3" id="KW-1185">Reference proteome</keyword>
<dbReference type="PANTHER" id="PTHR36434">
    <property type="entry name" value="MEMBRANE PROTEASE YUGP-RELATED"/>
    <property type="match status" value="1"/>
</dbReference>
<dbReference type="Pfam" id="PF04298">
    <property type="entry name" value="Zn_peptidase_2"/>
    <property type="match status" value="1"/>
</dbReference>
<dbReference type="EMBL" id="BAJS01000024">
    <property type="protein sequence ID" value="GAK37611.1"/>
    <property type="molecule type" value="Genomic_DNA"/>
</dbReference>
<keyword evidence="1" id="KW-0472">Membrane</keyword>
<evidence type="ECO:0000313" key="2">
    <source>
        <dbReference type="EMBL" id="GAK37611.1"/>
    </source>
</evidence>
<dbReference type="AlphaFoldDB" id="A0A069D5Q2"/>
<feature type="transmembrane region" description="Helical" evidence="1">
    <location>
        <begin position="108"/>
        <end position="127"/>
    </location>
</feature>
<dbReference type="eggNOG" id="COG2738">
    <property type="taxonomic scope" value="Bacteria"/>
</dbReference>
<evidence type="ECO:0000256" key="1">
    <source>
        <dbReference type="SAM" id="Phobius"/>
    </source>
</evidence>
<dbReference type="Proteomes" id="UP000027601">
    <property type="component" value="Unassembled WGS sequence"/>
</dbReference>
<proteinExistence type="predicted"/>